<feature type="compositionally biased region" description="Low complexity" evidence="1">
    <location>
        <begin position="98"/>
        <end position="114"/>
    </location>
</feature>
<feature type="transmembrane region" description="Helical" evidence="2">
    <location>
        <begin position="38"/>
        <end position="58"/>
    </location>
</feature>
<sequence length="161" mass="15702">MKKLLKNGVAGVAALLLAAAAIALLVFAFATLLGVAAVLGLVAAGVLIGAPADAITLIRDLMGAISKWVADFERIVASAGETMLTLLGKHAAQAPADGDAATASSAGKSGTGASVQASDDKPRQSAGDKALHPAAAAIVSAERSEPPASSDAAKPNAPANK</sequence>
<organism evidence="3 4">
    <name type="scientific">Sutterella massiliensis</name>
    <dbReference type="NCBI Taxonomy" id="1816689"/>
    <lineage>
        <taxon>Bacteria</taxon>
        <taxon>Pseudomonadati</taxon>
        <taxon>Pseudomonadota</taxon>
        <taxon>Betaproteobacteria</taxon>
        <taxon>Burkholderiales</taxon>
        <taxon>Sutterellaceae</taxon>
        <taxon>Sutterella</taxon>
    </lineage>
</organism>
<keyword evidence="4" id="KW-1185">Reference proteome</keyword>
<keyword evidence="2" id="KW-0472">Membrane</keyword>
<protein>
    <submittedName>
        <fullName evidence="3">Uncharacterized protein</fullName>
    </submittedName>
</protein>
<evidence type="ECO:0000256" key="2">
    <source>
        <dbReference type="SAM" id="Phobius"/>
    </source>
</evidence>
<accession>A0ABS2DSS2</accession>
<evidence type="ECO:0000256" key="1">
    <source>
        <dbReference type="SAM" id="MobiDB-lite"/>
    </source>
</evidence>
<evidence type="ECO:0000313" key="3">
    <source>
        <dbReference type="EMBL" id="MBM6704388.1"/>
    </source>
</evidence>
<name>A0ABS2DSS2_9BURK</name>
<evidence type="ECO:0000313" key="4">
    <source>
        <dbReference type="Proteomes" id="UP000715095"/>
    </source>
</evidence>
<comment type="caution">
    <text evidence="3">The sequence shown here is derived from an EMBL/GenBank/DDBJ whole genome shotgun (WGS) entry which is preliminary data.</text>
</comment>
<dbReference type="EMBL" id="JACJJC010000011">
    <property type="protein sequence ID" value="MBM6704388.1"/>
    <property type="molecule type" value="Genomic_DNA"/>
</dbReference>
<feature type="region of interest" description="Disordered" evidence="1">
    <location>
        <begin position="98"/>
        <end position="161"/>
    </location>
</feature>
<dbReference type="Proteomes" id="UP000715095">
    <property type="component" value="Unassembled WGS sequence"/>
</dbReference>
<keyword evidence="2" id="KW-0812">Transmembrane</keyword>
<proteinExistence type="predicted"/>
<dbReference type="RefSeq" id="WP_205103145.1">
    <property type="nucleotide sequence ID" value="NZ_JACJJC010000011.1"/>
</dbReference>
<reference evidence="3 4" key="1">
    <citation type="journal article" date="2021" name="Sci. Rep.">
        <title>The distribution of antibiotic resistance genes in chicken gut microbiota commensals.</title>
        <authorList>
            <person name="Juricova H."/>
            <person name="Matiasovicova J."/>
            <person name="Kubasova T."/>
            <person name="Cejkova D."/>
            <person name="Rychlik I."/>
        </authorList>
    </citation>
    <scope>NUCLEOTIDE SEQUENCE [LARGE SCALE GENOMIC DNA]</scope>
    <source>
        <strain evidence="3 4">An829</strain>
    </source>
</reference>
<gene>
    <name evidence="3" type="ORF">H6A60_07820</name>
</gene>
<keyword evidence="2" id="KW-1133">Transmembrane helix</keyword>